<reference evidence="1 2" key="1">
    <citation type="submission" date="2023-03" db="EMBL/GenBank/DDBJ databases">
        <title>Paludisphaera mucosa sp. nov. a novel planctomycete from northern fen.</title>
        <authorList>
            <person name="Ivanova A."/>
        </authorList>
    </citation>
    <scope>NUCLEOTIDE SEQUENCE [LARGE SCALE GENOMIC DNA]</scope>
    <source>
        <strain evidence="1 2">Pla2</strain>
    </source>
</reference>
<dbReference type="RefSeq" id="WP_277862250.1">
    <property type="nucleotide sequence ID" value="NZ_JARRAG010000002.1"/>
</dbReference>
<evidence type="ECO:0000313" key="2">
    <source>
        <dbReference type="Proteomes" id="UP001216907"/>
    </source>
</evidence>
<protein>
    <submittedName>
        <fullName evidence="1">Uncharacterized protein</fullName>
    </submittedName>
</protein>
<evidence type="ECO:0000313" key="1">
    <source>
        <dbReference type="EMBL" id="MDG3005936.1"/>
    </source>
</evidence>
<comment type="caution">
    <text evidence="1">The sequence shown here is derived from an EMBL/GenBank/DDBJ whole genome shotgun (WGS) entry which is preliminary data.</text>
</comment>
<name>A0ABT6FEL6_9BACT</name>
<proteinExistence type="predicted"/>
<sequence>MTQSQLDRTVSRRTGEPLAVIRRLGFQARSGRPDDLEAEDLHLAVDCPFCGGGVAMITGPAGPRPLAECCGCDVEFEFAAADVYAAGPGPGRRPHRRVHAA</sequence>
<accession>A0ABT6FEL6</accession>
<dbReference type="EMBL" id="JARRAG010000002">
    <property type="protein sequence ID" value="MDG3005936.1"/>
    <property type="molecule type" value="Genomic_DNA"/>
</dbReference>
<keyword evidence="2" id="KW-1185">Reference proteome</keyword>
<dbReference type="Proteomes" id="UP001216907">
    <property type="component" value="Unassembled WGS sequence"/>
</dbReference>
<organism evidence="1 2">
    <name type="scientific">Paludisphaera mucosa</name>
    <dbReference type="NCBI Taxonomy" id="3030827"/>
    <lineage>
        <taxon>Bacteria</taxon>
        <taxon>Pseudomonadati</taxon>
        <taxon>Planctomycetota</taxon>
        <taxon>Planctomycetia</taxon>
        <taxon>Isosphaerales</taxon>
        <taxon>Isosphaeraceae</taxon>
        <taxon>Paludisphaera</taxon>
    </lineage>
</organism>
<gene>
    <name evidence="1" type="ORF">PZE19_19315</name>
</gene>